<dbReference type="AlphaFoldDB" id="A0A2S5CGC3"/>
<dbReference type="EMBL" id="PGFZ01000021">
    <property type="protein sequence ID" value="POZ49858.1"/>
    <property type="molecule type" value="Genomic_DNA"/>
</dbReference>
<name>A0A2S5CGC3_9GAMM</name>
<gene>
    <name evidence="2" type="ORF">AADEFJLK_04374</name>
</gene>
<proteinExistence type="predicted"/>
<evidence type="ECO:0000256" key="1">
    <source>
        <dbReference type="SAM" id="MobiDB-lite"/>
    </source>
</evidence>
<evidence type="ECO:0000313" key="3">
    <source>
        <dbReference type="Proteomes" id="UP000237423"/>
    </source>
</evidence>
<organism evidence="2 3">
    <name type="scientific">Methylovulum psychrotolerans</name>
    <dbReference type="NCBI Taxonomy" id="1704499"/>
    <lineage>
        <taxon>Bacteria</taxon>
        <taxon>Pseudomonadati</taxon>
        <taxon>Pseudomonadota</taxon>
        <taxon>Gammaproteobacteria</taxon>
        <taxon>Methylococcales</taxon>
        <taxon>Methylococcaceae</taxon>
        <taxon>Methylovulum</taxon>
    </lineage>
</organism>
<reference evidence="2 3" key="1">
    <citation type="submission" date="2017-11" db="EMBL/GenBank/DDBJ databases">
        <title>Draft Genome Sequence of Methylobacter psychrotolerans Sph1T, an Obligate Methanotroph from Low-Temperature Environments.</title>
        <authorList>
            <person name="Oshkin I.Y."/>
            <person name="Miroshnikov K."/>
            <person name="Belova S.E."/>
            <person name="Korzhenkov A."/>
            <person name="Toshchakov S.V."/>
            <person name="Dedysh S.N."/>
        </authorList>
    </citation>
    <scope>NUCLEOTIDE SEQUENCE [LARGE SCALE GENOMIC DNA]</scope>
    <source>
        <strain evidence="2 3">Sph1</strain>
    </source>
</reference>
<comment type="caution">
    <text evidence="2">The sequence shown here is derived from an EMBL/GenBank/DDBJ whole genome shotgun (WGS) entry which is preliminary data.</text>
</comment>
<feature type="region of interest" description="Disordered" evidence="1">
    <location>
        <begin position="155"/>
        <end position="176"/>
    </location>
</feature>
<dbReference type="Proteomes" id="UP000237423">
    <property type="component" value="Unassembled WGS sequence"/>
</dbReference>
<evidence type="ECO:0000313" key="2">
    <source>
        <dbReference type="EMBL" id="POZ49858.1"/>
    </source>
</evidence>
<sequence>MNSYRDSRDYEPCIKNHNLVWRHRGRHKTVTPVLRLLRACTRATVVVAAVTASACDWAARSVWADLRRRLNRIGAVNRLNGPAHSEWAMQNSHLRLLGQNAQRRLLSMADRKVSVWEKPAWQKMPAAATGGDHVNKERLLRIRLRLAEHPPMVMRGRHNHASSQPAQPTSLNMEML</sequence>
<protein>
    <submittedName>
        <fullName evidence="2">Uncharacterized protein</fullName>
    </submittedName>
</protein>
<feature type="compositionally biased region" description="Polar residues" evidence="1">
    <location>
        <begin position="161"/>
        <end position="176"/>
    </location>
</feature>
<accession>A0A2S5CGC3</accession>